<name>A0A942TFF3_9BACI</name>
<feature type="domain" description="Endonuclease/exonuclease/phosphatase" evidence="1">
    <location>
        <begin position="1"/>
        <end position="226"/>
    </location>
</feature>
<dbReference type="Pfam" id="PF03372">
    <property type="entry name" value="Exo_endo_phos"/>
    <property type="match status" value="1"/>
</dbReference>
<dbReference type="GO" id="GO:0004519">
    <property type="term" value="F:endonuclease activity"/>
    <property type="evidence" value="ECO:0007669"/>
    <property type="project" value="UniProtKB-KW"/>
</dbReference>
<gene>
    <name evidence="2" type="ORF">KHA97_16540</name>
</gene>
<evidence type="ECO:0000313" key="2">
    <source>
        <dbReference type="EMBL" id="MBS4196660.1"/>
    </source>
</evidence>
<organism evidence="2 3">
    <name type="scientific">Lederbergia citri</name>
    <dbReference type="NCBI Taxonomy" id="2833580"/>
    <lineage>
        <taxon>Bacteria</taxon>
        <taxon>Bacillati</taxon>
        <taxon>Bacillota</taxon>
        <taxon>Bacilli</taxon>
        <taxon>Bacillales</taxon>
        <taxon>Bacillaceae</taxon>
        <taxon>Lederbergia</taxon>
    </lineage>
</organism>
<dbReference type="PANTHER" id="PTHR14859">
    <property type="entry name" value="CALCOFLUOR WHITE HYPERSENSITIVE PROTEIN PRECURSOR"/>
    <property type="match status" value="1"/>
</dbReference>
<dbReference type="EMBL" id="JAGYPG010000003">
    <property type="protein sequence ID" value="MBS4196660.1"/>
    <property type="molecule type" value="Genomic_DNA"/>
</dbReference>
<keyword evidence="3" id="KW-1185">Reference proteome</keyword>
<dbReference type="AlphaFoldDB" id="A0A942TFF3"/>
<keyword evidence="2" id="KW-0540">Nuclease</keyword>
<keyword evidence="2" id="KW-0378">Hydrolase</keyword>
<dbReference type="PANTHER" id="PTHR14859:SF15">
    <property type="entry name" value="ENDONUCLEASE_EXONUCLEASE_PHOSPHATASE DOMAIN-CONTAINING PROTEIN"/>
    <property type="match status" value="1"/>
</dbReference>
<protein>
    <submittedName>
        <fullName evidence="2">Endonuclease/exonuclease/phosphatase family protein</fullName>
    </submittedName>
</protein>
<dbReference type="GO" id="GO:0006506">
    <property type="term" value="P:GPI anchor biosynthetic process"/>
    <property type="evidence" value="ECO:0007669"/>
    <property type="project" value="TreeGrafter"/>
</dbReference>
<dbReference type="Gene3D" id="3.60.10.10">
    <property type="entry name" value="Endonuclease/exonuclease/phosphatase"/>
    <property type="match status" value="1"/>
</dbReference>
<evidence type="ECO:0000313" key="3">
    <source>
        <dbReference type="Proteomes" id="UP000681414"/>
    </source>
</evidence>
<accession>A0A942TFF3</accession>
<keyword evidence="2" id="KW-0255">Endonuclease</keyword>
<evidence type="ECO:0000259" key="1">
    <source>
        <dbReference type="Pfam" id="PF03372"/>
    </source>
</evidence>
<dbReference type="SUPFAM" id="SSF56219">
    <property type="entry name" value="DNase I-like"/>
    <property type="match status" value="1"/>
</dbReference>
<comment type="caution">
    <text evidence="2">The sequence shown here is derived from an EMBL/GenBank/DDBJ whole genome shotgun (WGS) entry which is preliminary data.</text>
</comment>
<dbReference type="InterPro" id="IPR005135">
    <property type="entry name" value="Endo/exonuclease/phosphatase"/>
</dbReference>
<sequence>MTFNIHHGKGLDRQTNLYRIANVIDTCGADFIALNEVDSHFSKRSFFKNQAAWLANELNMDYAFSPSILKKDKNLQEPRQYGNALLSRHPIIAKESHLFKISRLTEGRSLLEANVQFQKCSLKIAVTHLSLNPILHRKQTDFIIGRYQKNTNPTILMGDWNMKPGSKGWGKITKEFQDVWEAAGKGSGYTYPSFRPRSRLDYIFASRDFDIIHAEVVNKVSEASDHLPLVATLYYRD</sequence>
<proteinExistence type="predicted"/>
<reference evidence="2 3" key="1">
    <citation type="submission" date="2021-05" db="EMBL/GenBank/DDBJ databases">
        <title>Novel Bacillus species.</title>
        <authorList>
            <person name="Liu G."/>
        </authorList>
    </citation>
    <scope>NUCLEOTIDE SEQUENCE [LARGE SCALE GENOMIC DNA]</scope>
    <source>
        <strain evidence="3">FJAT-49780</strain>
    </source>
</reference>
<dbReference type="InterPro" id="IPR051916">
    <property type="entry name" value="GPI-anchor_lipid_remodeler"/>
</dbReference>
<dbReference type="GO" id="GO:0016020">
    <property type="term" value="C:membrane"/>
    <property type="evidence" value="ECO:0007669"/>
    <property type="project" value="GOC"/>
</dbReference>
<dbReference type="Proteomes" id="UP000681414">
    <property type="component" value="Unassembled WGS sequence"/>
</dbReference>
<dbReference type="RefSeq" id="WP_213126440.1">
    <property type="nucleotide sequence ID" value="NZ_JAGYPG010000003.1"/>
</dbReference>
<dbReference type="InterPro" id="IPR036691">
    <property type="entry name" value="Endo/exonu/phosph_ase_sf"/>
</dbReference>